<name>A0A4R0NHM5_9SPHI</name>
<evidence type="ECO:0000256" key="1">
    <source>
        <dbReference type="ARBA" id="ARBA00004651"/>
    </source>
</evidence>
<evidence type="ECO:0000313" key="9">
    <source>
        <dbReference type="EMBL" id="TCD00120.1"/>
    </source>
</evidence>
<feature type="transmembrane region" description="Helical" evidence="8">
    <location>
        <begin position="346"/>
        <end position="367"/>
    </location>
</feature>
<evidence type="ECO:0000256" key="7">
    <source>
        <dbReference type="ARBA" id="ARBA00023136"/>
    </source>
</evidence>
<dbReference type="FunFam" id="1.20.58.340:FF:000012">
    <property type="entry name" value="Magnesium transport protein CorA"/>
    <property type="match status" value="1"/>
</dbReference>
<dbReference type="InterPro" id="IPR002523">
    <property type="entry name" value="MgTranspt_CorA/ZnTranspt_ZntB"/>
</dbReference>
<keyword evidence="8" id="KW-0460">Magnesium</keyword>
<dbReference type="SUPFAM" id="SSF144083">
    <property type="entry name" value="Magnesium transport protein CorA, transmembrane region"/>
    <property type="match status" value="1"/>
</dbReference>
<dbReference type="SUPFAM" id="SSF143865">
    <property type="entry name" value="CorA soluble domain-like"/>
    <property type="match status" value="1"/>
</dbReference>
<comment type="function">
    <text evidence="8">Mediates influx of magnesium ions.</text>
</comment>
<sequence>MTRQTKHKRQKHRKYSLPAAGSSPGLIYIDENTLIPVIKIYKYNAGHYEVAEIEDFKEVQSRVADKDFTYWVEIKGFKSMKMFDILNVDFNVNKLVLEDITSPYQRPKLEEYDDYDFAVSRMLRFDADKDLDNIQVSFILRDHVLFTFQEHYEDCLEPIRGRLKIGKGNIRIGGSSYLMYALMDIIVDKYFEILGEWGEDLNEIEDRLFDRPDKTVMYDTQMIKKNIIGIRRVVWPERDKLNDILRSDSPRITAQTKLYIKDAYDHCIQIIDIVESLKEIAITNIDMYLSVISNRMNEIMKVLTIMSSIFIPLTFIAGIYGMNFAIEDPVTGKKLPQNMPELYQEHGYLYTMIVMGAIAVAQIIYFWRKGWFK</sequence>
<keyword evidence="3 8" id="KW-0813">Transport</keyword>
<dbReference type="Gene3D" id="1.20.58.340">
    <property type="entry name" value="Magnesium transport protein CorA, transmembrane region"/>
    <property type="match status" value="2"/>
</dbReference>
<dbReference type="GO" id="GO:0015087">
    <property type="term" value="F:cobalt ion transmembrane transporter activity"/>
    <property type="evidence" value="ECO:0007669"/>
    <property type="project" value="UniProtKB-UniRule"/>
</dbReference>
<dbReference type="Proteomes" id="UP000293347">
    <property type="component" value="Unassembled WGS sequence"/>
</dbReference>
<dbReference type="Gene3D" id="3.30.460.20">
    <property type="entry name" value="CorA soluble domain-like"/>
    <property type="match status" value="1"/>
</dbReference>
<dbReference type="InterPro" id="IPR045863">
    <property type="entry name" value="CorA_TM1_TM2"/>
</dbReference>
<evidence type="ECO:0000256" key="3">
    <source>
        <dbReference type="ARBA" id="ARBA00022448"/>
    </source>
</evidence>
<keyword evidence="10" id="KW-1185">Reference proteome</keyword>
<comment type="subcellular location">
    <subcellularLocation>
        <location evidence="1">Cell membrane</location>
        <topology evidence="1">Multi-pass membrane protein</topology>
    </subcellularLocation>
    <subcellularLocation>
        <location evidence="8">Membrane</location>
        <topology evidence="8">Multi-pass membrane protein</topology>
    </subcellularLocation>
</comment>
<feature type="transmembrane region" description="Helical" evidence="8">
    <location>
        <begin position="302"/>
        <end position="326"/>
    </location>
</feature>
<reference evidence="9 10" key="1">
    <citation type="submission" date="2019-02" db="EMBL/GenBank/DDBJ databases">
        <title>Pedobacter sp. RP-1-14 sp. nov., isolated from Arctic soil.</title>
        <authorList>
            <person name="Dahal R.H."/>
        </authorList>
    </citation>
    <scope>NUCLEOTIDE SEQUENCE [LARGE SCALE GENOMIC DNA]</scope>
    <source>
        <strain evidence="9 10">RP-1-14</strain>
    </source>
</reference>
<evidence type="ECO:0000256" key="4">
    <source>
        <dbReference type="ARBA" id="ARBA00022475"/>
    </source>
</evidence>
<dbReference type="RefSeq" id="WP_131596975.1">
    <property type="nucleotide sequence ID" value="NZ_SJSL01000004.1"/>
</dbReference>
<keyword evidence="8" id="KW-0406">Ion transport</keyword>
<evidence type="ECO:0000256" key="8">
    <source>
        <dbReference type="RuleBase" id="RU362010"/>
    </source>
</evidence>
<dbReference type="PANTHER" id="PTHR46494:SF1">
    <property type="entry name" value="CORA FAMILY METAL ION TRANSPORTER (EUROFUNG)"/>
    <property type="match status" value="1"/>
</dbReference>
<dbReference type="InterPro" id="IPR045861">
    <property type="entry name" value="CorA_cytoplasmic_dom"/>
</dbReference>
<organism evidence="9 10">
    <name type="scientific">Pedobacter psychroterrae</name>
    <dbReference type="NCBI Taxonomy" id="2530453"/>
    <lineage>
        <taxon>Bacteria</taxon>
        <taxon>Pseudomonadati</taxon>
        <taxon>Bacteroidota</taxon>
        <taxon>Sphingobacteriia</taxon>
        <taxon>Sphingobacteriales</taxon>
        <taxon>Sphingobacteriaceae</taxon>
        <taxon>Pedobacter</taxon>
    </lineage>
</organism>
<keyword evidence="4 8" id="KW-1003">Cell membrane</keyword>
<dbReference type="Pfam" id="PF01544">
    <property type="entry name" value="CorA"/>
    <property type="match status" value="1"/>
</dbReference>
<dbReference type="InterPro" id="IPR004488">
    <property type="entry name" value="Mg/Co-transport_prot_CorA"/>
</dbReference>
<dbReference type="GO" id="GO:0015095">
    <property type="term" value="F:magnesium ion transmembrane transporter activity"/>
    <property type="evidence" value="ECO:0007669"/>
    <property type="project" value="UniProtKB-UniRule"/>
</dbReference>
<dbReference type="PANTHER" id="PTHR46494">
    <property type="entry name" value="CORA FAMILY METAL ION TRANSPORTER (EUROFUNG)"/>
    <property type="match status" value="1"/>
</dbReference>
<dbReference type="AlphaFoldDB" id="A0A4R0NHM5"/>
<proteinExistence type="inferred from homology"/>
<accession>A0A4R0NHM5</accession>
<dbReference type="NCBIfam" id="TIGR00383">
    <property type="entry name" value="corA"/>
    <property type="match status" value="1"/>
</dbReference>
<evidence type="ECO:0000256" key="2">
    <source>
        <dbReference type="ARBA" id="ARBA00009765"/>
    </source>
</evidence>
<dbReference type="GO" id="GO:0000287">
    <property type="term" value="F:magnesium ion binding"/>
    <property type="evidence" value="ECO:0007669"/>
    <property type="project" value="TreeGrafter"/>
</dbReference>
<keyword evidence="6 8" id="KW-1133">Transmembrane helix</keyword>
<dbReference type="GO" id="GO:0050897">
    <property type="term" value="F:cobalt ion binding"/>
    <property type="evidence" value="ECO:0007669"/>
    <property type="project" value="TreeGrafter"/>
</dbReference>
<dbReference type="OrthoDB" id="9803416at2"/>
<evidence type="ECO:0000256" key="5">
    <source>
        <dbReference type="ARBA" id="ARBA00022692"/>
    </source>
</evidence>
<protein>
    <recommendedName>
        <fullName evidence="8">Magnesium transport protein CorA</fullName>
    </recommendedName>
</protein>
<evidence type="ECO:0000313" key="10">
    <source>
        <dbReference type="Proteomes" id="UP000293347"/>
    </source>
</evidence>
<comment type="caution">
    <text evidence="9">The sequence shown here is derived from an EMBL/GenBank/DDBJ whole genome shotgun (WGS) entry which is preliminary data.</text>
</comment>
<evidence type="ECO:0000256" key="6">
    <source>
        <dbReference type="ARBA" id="ARBA00022989"/>
    </source>
</evidence>
<dbReference type="GO" id="GO:0005886">
    <property type="term" value="C:plasma membrane"/>
    <property type="evidence" value="ECO:0007669"/>
    <property type="project" value="UniProtKB-SubCell"/>
</dbReference>
<dbReference type="CDD" id="cd12828">
    <property type="entry name" value="TmCorA-like_1"/>
    <property type="match status" value="1"/>
</dbReference>
<keyword evidence="7 8" id="KW-0472">Membrane</keyword>
<gene>
    <name evidence="8 9" type="primary">corA</name>
    <name evidence="9" type="ORF">EZ437_15490</name>
</gene>
<comment type="similarity">
    <text evidence="2 8">Belongs to the CorA metal ion transporter (MIT) (TC 1.A.35) family.</text>
</comment>
<keyword evidence="5 8" id="KW-0812">Transmembrane</keyword>
<dbReference type="EMBL" id="SJSL01000004">
    <property type="protein sequence ID" value="TCD00120.1"/>
    <property type="molecule type" value="Genomic_DNA"/>
</dbReference>